<reference evidence="1" key="1">
    <citation type="submission" date="2014-07" db="EMBL/GenBank/DDBJ databases">
        <title>Identification of a novel salt tolerance gene in wild soybean by whole-genome sequencing.</title>
        <authorList>
            <person name="Lam H.-M."/>
            <person name="Qi X."/>
            <person name="Li M.-W."/>
            <person name="Liu X."/>
            <person name="Xie M."/>
            <person name="Ni M."/>
            <person name="Xu X."/>
        </authorList>
    </citation>
    <scope>NUCLEOTIDE SEQUENCE [LARGE SCALE GENOMIC DNA]</scope>
    <source>
        <tissue evidence="1">Root</tissue>
    </source>
</reference>
<evidence type="ECO:0008006" key="2">
    <source>
        <dbReference type="Google" id="ProtNLM"/>
    </source>
</evidence>
<sequence length="84" mass="9794">MPNGSFVRSTSVWWKDIMAIDEGDGWFHRNVVRRIGDGRNTFFWLARWVGESCLRDQLPCIFRISSKLNASVGDMGEWLVSRWS</sequence>
<evidence type="ECO:0000313" key="1">
    <source>
        <dbReference type="EMBL" id="KHN20148.1"/>
    </source>
</evidence>
<dbReference type="AlphaFoldDB" id="A0A0B2QJT3"/>
<organism evidence="1">
    <name type="scientific">Glycine soja</name>
    <name type="common">Wild soybean</name>
    <dbReference type="NCBI Taxonomy" id="3848"/>
    <lineage>
        <taxon>Eukaryota</taxon>
        <taxon>Viridiplantae</taxon>
        <taxon>Streptophyta</taxon>
        <taxon>Embryophyta</taxon>
        <taxon>Tracheophyta</taxon>
        <taxon>Spermatophyta</taxon>
        <taxon>Magnoliopsida</taxon>
        <taxon>eudicotyledons</taxon>
        <taxon>Gunneridae</taxon>
        <taxon>Pentapetalae</taxon>
        <taxon>rosids</taxon>
        <taxon>fabids</taxon>
        <taxon>Fabales</taxon>
        <taxon>Fabaceae</taxon>
        <taxon>Papilionoideae</taxon>
        <taxon>50 kb inversion clade</taxon>
        <taxon>NPAAA clade</taxon>
        <taxon>indigoferoid/millettioid clade</taxon>
        <taxon>Phaseoleae</taxon>
        <taxon>Glycine</taxon>
        <taxon>Glycine subgen. Soja</taxon>
    </lineage>
</organism>
<proteinExistence type="predicted"/>
<dbReference type="PANTHER" id="PTHR36617:SF15">
    <property type="entry name" value="REVERSE TRANSCRIPTASE ZINC-BINDING DOMAIN-CONTAINING PROTEIN"/>
    <property type="match status" value="1"/>
</dbReference>
<dbReference type="PANTHER" id="PTHR36617">
    <property type="entry name" value="PROTEIN, PUTATIVE-RELATED"/>
    <property type="match status" value="1"/>
</dbReference>
<name>A0A0B2QJT3_GLYSO</name>
<protein>
    <recommendedName>
        <fullName evidence="2">Reverse transcriptase zinc-binding domain-containing protein</fullName>
    </recommendedName>
</protein>
<accession>A0A0B2QJT3</accession>
<gene>
    <name evidence="1" type="ORF">glysoja_049257</name>
</gene>
<dbReference type="EMBL" id="KN658541">
    <property type="protein sequence ID" value="KHN20148.1"/>
    <property type="molecule type" value="Genomic_DNA"/>
</dbReference>
<dbReference type="Proteomes" id="UP000053555">
    <property type="component" value="Unassembled WGS sequence"/>
</dbReference>